<evidence type="ECO:0000313" key="2">
    <source>
        <dbReference type="Proteomes" id="UP000226429"/>
    </source>
</evidence>
<dbReference type="Proteomes" id="UP000226429">
    <property type="component" value="Unassembled WGS sequence"/>
</dbReference>
<protein>
    <submittedName>
        <fullName evidence="1">Uncharacterized protein</fullName>
    </submittedName>
</protein>
<reference evidence="1 2" key="1">
    <citation type="journal article" date="2017" name="Int. J. Syst. Evol. Microbiol.">
        <title>Aquarickettsiella crustaci n. gen. n. sp. (Gammaproteobacteria: Legionellales: Coxiellaceae); a bacterial pathogen of the freshwater crustacean: Gammarus fossarum (Malacostraca: Amphipoda).</title>
        <authorList>
            <person name="Bojko J."/>
            <person name="Dunn A.M."/>
            <person name="Stebbing P.D."/>
            <person name="Van Aerle R."/>
            <person name="Bacela-Spychalska K."/>
            <person name="Bean T.P."/>
            <person name="Stentiford G.D."/>
        </authorList>
    </citation>
    <scope>NUCLEOTIDE SEQUENCE [LARGE SCALE GENOMIC DNA]</scope>
    <source>
        <strain evidence="1">RA15029</strain>
    </source>
</reference>
<comment type="caution">
    <text evidence="1">The sequence shown here is derived from an EMBL/GenBank/DDBJ whole genome shotgun (WGS) entry which is preliminary data.</text>
</comment>
<dbReference type="EMBL" id="NMOS02000015">
    <property type="protein sequence ID" value="RDH40138.1"/>
    <property type="molecule type" value="Genomic_DNA"/>
</dbReference>
<evidence type="ECO:0000313" key="1">
    <source>
        <dbReference type="EMBL" id="RDH40138.1"/>
    </source>
</evidence>
<gene>
    <name evidence="1" type="ORF">CFE62_005455</name>
</gene>
<keyword evidence="2" id="KW-1185">Reference proteome</keyword>
<dbReference type="AlphaFoldDB" id="A0A370CGK2"/>
<sequence>MQQEIIRLKTIYSQLGTQAQYTHRIILNYINKVLSDLDSILAKNSQNSEKFIEVLILFLAKNWELTKGSMLCYTALPHHDITQLLCDIAEYVAKNNGTSAINVLMPDVSCESLLPHLYPNLDEVALREVIITHILGSDLYYLTPILLLTKTPIEELNKKLANPYYDFDSHEQSLQYLSNEDLKLLHNHSYETALILDTANQYKILAENKDTLLGQLNKFVSALAYNSAKAIGYEESAGEGGYTAIVNFMKYWDSLDIADIPSPIIEEINLIKNLGSDKTKMGNIASCFSTRREVLLTIINKNREKLASINLNGKAQEKQISIVLNVFNEATAHLERHLNEKKYSGCDQRGITSKIINSLGVNLECNNIIELTALLKGISAREVLLLCDLKDTSKKIVRAISNVENVILLATELSDEVLKSVFLGIKNDITDIIRSIADFRAIFIALNSSQCLIVCEVLKEQLLSITEDIFYFREILRDLTLEKKSVIFENIKENLLSIIKDPYSFKIIFEYLTPEQCSVGCEVVKEKLPTMINSACDLSEVIQYLTPEQCTVICKALKEKLPVFIKSVSDFRIILQYLTPKQRGVIYESVKEKLLVIINSAYDLNEVIQYLTPEQCTVVCKALKEKLSTLIKSASDFKIILQYLTPNQRGVIYEFVKEKLPVIINSAYDFRELIQYLTPEQCTVVCKALKEKLSVIIEDPFDFKIIVRYLTFDQFVVVCEFLKLPTIINSAYDFKIIIESLSPEQCNLVCEILKERLSDIINSSYDFTTVVEFLNPNECNVVCEILRERLSDIINSSYDFITVIEFLNPKQRSVVCEVVKEKLPQIIEDTRPNRSLSLKKQRYCLIEADEAFEALKALQIKSEQLKKGFTSLFFKNISQEKCASLDAISALTMNILRKRAECSNFLELNKLKQIIENDMPTLKKHRGFIKFHKTTSNQIVIKLLKSLEELVAAHKMANRMGMFRW</sequence>
<proteinExistence type="predicted"/>
<organism evidence="1 2">
    <name type="scientific">Candidatus Aquirickettsiella gammari</name>
    <dbReference type="NCBI Taxonomy" id="2016198"/>
    <lineage>
        <taxon>Bacteria</taxon>
        <taxon>Pseudomonadati</taxon>
        <taxon>Pseudomonadota</taxon>
        <taxon>Gammaproteobacteria</taxon>
        <taxon>Legionellales</taxon>
        <taxon>Coxiellaceae</taxon>
        <taxon>Candidatus Aquirickettsiella</taxon>
    </lineage>
</organism>
<accession>A0A370CGK2</accession>
<dbReference type="InterPro" id="IPR016024">
    <property type="entry name" value="ARM-type_fold"/>
</dbReference>
<name>A0A370CGK2_9COXI</name>
<dbReference type="SUPFAM" id="SSF48371">
    <property type="entry name" value="ARM repeat"/>
    <property type="match status" value="1"/>
</dbReference>
<reference evidence="1 2" key="2">
    <citation type="journal article" date="2018" name="J. Invertebr. Pathol.">
        <title>'Candidatus Aquirickettsiella gammari' (Gammaproteobacteria: Legionellales: Coxiellaceae): A bacterial pathogen of the freshwater crustacean Gammarus fossarum (Malacostraca: Amphipoda).</title>
        <authorList>
            <person name="Bojko J."/>
            <person name="Dunn A.M."/>
            <person name="Stebbing P.D."/>
            <person name="van Aerle R."/>
            <person name="Bacela-Spychalska K."/>
            <person name="Bean T.P."/>
            <person name="Urrutia A."/>
            <person name="Stentiford G.D."/>
        </authorList>
    </citation>
    <scope>NUCLEOTIDE SEQUENCE [LARGE SCALE GENOMIC DNA]</scope>
    <source>
        <strain evidence="1">RA15029</strain>
    </source>
</reference>